<dbReference type="SMART" id="SM00347">
    <property type="entry name" value="HTH_MARR"/>
    <property type="match status" value="1"/>
</dbReference>
<dbReference type="PANTHER" id="PTHR42756:SF1">
    <property type="entry name" value="TRANSCRIPTIONAL REPRESSOR OF EMRAB OPERON"/>
    <property type="match status" value="1"/>
</dbReference>
<dbReference type="InterPro" id="IPR000835">
    <property type="entry name" value="HTH_MarR-typ"/>
</dbReference>
<keyword evidence="1" id="KW-0805">Transcription regulation</keyword>
<evidence type="ECO:0000313" key="5">
    <source>
        <dbReference type="EMBL" id="KXU34864.1"/>
    </source>
</evidence>
<proteinExistence type="predicted"/>
<dbReference type="InterPro" id="IPR036390">
    <property type="entry name" value="WH_DNA-bd_sf"/>
</dbReference>
<evidence type="ECO:0000259" key="4">
    <source>
        <dbReference type="PROSITE" id="PS50995"/>
    </source>
</evidence>
<dbReference type="OrthoDB" id="9799747at2"/>
<dbReference type="GO" id="GO:0003677">
    <property type="term" value="F:DNA binding"/>
    <property type="evidence" value="ECO:0007669"/>
    <property type="project" value="UniProtKB-KW"/>
</dbReference>
<evidence type="ECO:0000256" key="2">
    <source>
        <dbReference type="ARBA" id="ARBA00023125"/>
    </source>
</evidence>
<dbReference type="SUPFAM" id="SSF46785">
    <property type="entry name" value="Winged helix' DNA-binding domain"/>
    <property type="match status" value="1"/>
</dbReference>
<evidence type="ECO:0000256" key="1">
    <source>
        <dbReference type="ARBA" id="ARBA00023015"/>
    </source>
</evidence>
<organism evidence="5 6">
    <name type="scientific">Cephaloticoccus capnophilus</name>
    <dbReference type="NCBI Taxonomy" id="1548208"/>
    <lineage>
        <taxon>Bacteria</taxon>
        <taxon>Pseudomonadati</taxon>
        <taxon>Verrucomicrobiota</taxon>
        <taxon>Opitutia</taxon>
        <taxon>Opitutales</taxon>
        <taxon>Opitutaceae</taxon>
        <taxon>Cephaloticoccus</taxon>
    </lineage>
</organism>
<comment type="caution">
    <text evidence="5">The sequence shown here is derived from an EMBL/GenBank/DDBJ whole genome shotgun (WGS) entry which is preliminary data.</text>
</comment>
<dbReference type="GO" id="GO:0003700">
    <property type="term" value="F:DNA-binding transcription factor activity"/>
    <property type="evidence" value="ECO:0007669"/>
    <property type="project" value="InterPro"/>
</dbReference>
<keyword evidence="2" id="KW-0238">DNA-binding</keyword>
<sequence length="203" mass="22524">MYAALITISYHSANNKVILAAPFYSTLRASKTMPPPSARHEPARQILFAAARADHPEATEPKCKTLFTLVDTCRLLENGLQRDLASSEITENGFLLLALLIREEPKTFTPSEMADQLHLGRPVISTTLGRLEVSGLIRRERSTTDLRSLVVRVTEKGRSVFSAAVAECLKSITHLMAEIPAEELAQLDATCSRLRQHFLNNQN</sequence>
<reference evidence="5 6" key="1">
    <citation type="submission" date="2016-02" db="EMBL/GenBank/DDBJ databases">
        <authorList>
            <person name="Wen L."/>
            <person name="He K."/>
            <person name="Yang H."/>
        </authorList>
    </citation>
    <scope>NUCLEOTIDE SEQUENCE [LARGE SCALE GENOMIC DNA]</scope>
    <source>
        <strain evidence="5 6">CV41</strain>
    </source>
</reference>
<name>A0A139SK54_9BACT</name>
<dbReference type="Pfam" id="PF12802">
    <property type="entry name" value="MarR_2"/>
    <property type="match status" value="1"/>
</dbReference>
<dbReference type="STRING" id="1548208.AXK12_06390"/>
<dbReference type="InterPro" id="IPR036388">
    <property type="entry name" value="WH-like_DNA-bd_sf"/>
</dbReference>
<dbReference type="Proteomes" id="UP000071392">
    <property type="component" value="Unassembled WGS sequence"/>
</dbReference>
<dbReference type="PROSITE" id="PS50995">
    <property type="entry name" value="HTH_MARR_2"/>
    <property type="match status" value="1"/>
</dbReference>
<protein>
    <recommendedName>
        <fullName evidence="4">HTH marR-type domain-containing protein</fullName>
    </recommendedName>
</protein>
<evidence type="ECO:0000313" key="6">
    <source>
        <dbReference type="Proteomes" id="UP000071392"/>
    </source>
</evidence>
<feature type="domain" description="HTH marR-type" evidence="4">
    <location>
        <begin position="62"/>
        <end position="196"/>
    </location>
</feature>
<keyword evidence="6" id="KW-1185">Reference proteome</keyword>
<dbReference type="AlphaFoldDB" id="A0A139SK54"/>
<gene>
    <name evidence="5" type="ORF">AXK12_06390</name>
</gene>
<keyword evidence="3" id="KW-0804">Transcription</keyword>
<accession>A0A139SK54</accession>
<dbReference type="PRINTS" id="PR00598">
    <property type="entry name" value="HTHMARR"/>
</dbReference>
<dbReference type="Gene3D" id="1.10.10.10">
    <property type="entry name" value="Winged helix-like DNA-binding domain superfamily/Winged helix DNA-binding domain"/>
    <property type="match status" value="1"/>
</dbReference>
<dbReference type="EMBL" id="LSZP01000047">
    <property type="protein sequence ID" value="KXU34864.1"/>
    <property type="molecule type" value="Genomic_DNA"/>
</dbReference>
<dbReference type="PANTHER" id="PTHR42756">
    <property type="entry name" value="TRANSCRIPTIONAL REGULATOR, MARR"/>
    <property type="match status" value="1"/>
</dbReference>
<evidence type="ECO:0000256" key="3">
    <source>
        <dbReference type="ARBA" id="ARBA00023163"/>
    </source>
</evidence>